<feature type="transmembrane region" description="Helical" evidence="1">
    <location>
        <begin position="548"/>
        <end position="568"/>
    </location>
</feature>
<keyword evidence="3" id="KW-0378">Hydrolase</keyword>
<feature type="transmembrane region" description="Helical" evidence="1">
    <location>
        <begin position="425"/>
        <end position="444"/>
    </location>
</feature>
<dbReference type="PANTHER" id="PTHR22946">
    <property type="entry name" value="DIENELACTONE HYDROLASE DOMAIN-CONTAINING PROTEIN-RELATED"/>
    <property type="match status" value="1"/>
</dbReference>
<dbReference type="Pfam" id="PF02129">
    <property type="entry name" value="Peptidase_S15"/>
    <property type="match status" value="1"/>
</dbReference>
<dbReference type="EMBL" id="QSIQ01000019">
    <property type="protein sequence ID" value="RHD01862.1"/>
    <property type="molecule type" value="Genomic_DNA"/>
</dbReference>
<gene>
    <name evidence="3" type="ORF">DW813_11640</name>
</gene>
<proteinExistence type="predicted"/>
<feature type="transmembrane region" description="Helical" evidence="1">
    <location>
        <begin position="588"/>
        <end position="607"/>
    </location>
</feature>
<evidence type="ECO:0000313" key="4">
    <source>
        <dbReference type="Proteomes" id="UP000266391"/>
    </source>
</evidence>
<reference evidence="3 4" key="1">
    <citation type="submission" date="2018-08" db="EMBL/GenBank/DDBJ databases">
        <title>A genome reference for cultivated species of the human gut microbiota.</title>
        <authorList>
            <person name="Zou Y."/>
            <person name="Xue W."/>
            <person name="Luo G."/>
        </authorList>
    </citation>
    <scope>NUCLEOTIDE SEQUENCE [LARGE SCALE GENOMIC DNA]</scope>
    <source>
        <strain evidence="3 4">AM32-8LB</strain>
    </source>
</reference>
<accession>A0A396AC24</accession>
<feature type="transmembrane region" description="Helical" evidence="1">
    <location>
        <begin position="339"/>
        <end position="360"/>
    </location>
</feature>
<dbReference type="InterPro" id="IPR029058">
    <property type="entry name" value="AB_hydrolase_fold"/>
</dbReference>
<dbReference type="GO" id="GO:0016787">
    <property type="term" value="F:hydrolase activity"/>
    <property type="evidence" value="ECO:0007669"/>
    <property type="project" value="UniProtKB-KW"/>
</dbReference>
<feature type="domain" description="Xaa-Pro dipeptidyl-peptidase-like" evidence="2">
    <location>
        <begin position="82"/>
        <end position="187"/>
    </location>
</feature>
<keyword evidence="1" id="KW-0812">Transmembrane</keyword>
<feature type="transmembrane region" description="Helical" evidence="1">
    <location>
        <begin position="45"/>
        <end position="63"/>
    </location>
</feature>
<feature type="transmembrane region" description="Helical" evidence="1">
    <location>
        <begin position="472"/>
        <end position="493"/>
    </location>
</feature>
<feature type="transmembrane region" description="Helical" evidence="1">
    <location>
        <begin position="513"/>
        <end position="536"/>
    </location>
</feature>
<evidence type="ECO:0000256" key="1">
    <source>
        <dbReference type="SAM" id="Phobius"/>
    </source>
</evidence>
<organism evidence="3 4">
    <name type="scientific">Roseburia inulinivorans</name>
    <dbReference type="NCBI Taxonomy" id="360807"/>
    <lineage>
        <taxon>Bacteria</taxon>
        <taxon>Bacillati</taxon>
        <taxon>Bacillota</taxon>
        <taxon>Clostridia</taxon>
        <taxon>Lachnospirales</taxon>
        <taxon>Lachnospiraceae</taxon>
        <taxon>Roseburia</taxon>
    </lineage>
</organism>
<keyword evidence="1" id="KW-1133">Transmembrane helix</keyword>
<keyword evidence="1" id="KW-0472">Membrane</keyword>
<evidence type="ECO:0000259" key="2">
    <source>
        <dbReference type="Pfam" id="PF02129"/>
    </source>
</evidence>
<dbReference type="SUPFAM" id="SSF53474">
    <property type="entry name" value="alpha/beta-Hydrolases"/>
    <property type="match status" value="1"/>
</dbReference>
<comment type="caution">
    <text evidence="3">The sequence shown here is derived from an EMBL/GenBank/DDBJ whole genome shotgun (WGS) entry which is preliminary data.</text>
</comment>
<sequence>MNINVLMFLYLKKGGKKENCFVKQTSFARCKGDCVMGKKLTAKTWLVISLILCFVSMAVSSVIQSSGGRVKVSELRLVDSTGHEVSALLYKPKSATEENKSPAIVTVEGWFNNKEMQDLYSIEYARRGYTVIAVDMHGHGDTEITAADEVYSSAVGIDAAVALAASLPYVDKGKIGITGHSSGGAACDMEIAIDNERENPIVSAVLFQASTWCDDTGVDHSADFGTRNVGIIADKYDEFFFWTTDENGNEAVPRIFLTTPDAKNFVNFNNGSDGMSDVESGKYYEKDGAFRVIYQVGGTHPWVHFSKTSVEHGIDFFEKSFGAPHEIIASNQVWQAKQFFNVLGLVGIMMFVVAFVLTLVENTAYFGCLKASTDVKPVVITEPRQKNWFWISMVAGALFSALSYRLMIITIYSKANPVWPAAGPLLSGVWSVLNGLFLGAVILISNKIAGNNRINAKAAGIMMEKGKLVKTIYLSILTVTLAFGILFFADYFFKTDFRLWVLTLKAFDADKVLIGLRYIPLFMFYYIMLSIVSCCYNCNTICGRKNTVVTALFNIAGPVLYWLVQYIPFFVTGALTWYKTEGDRIGGIWLYPMIVFLFVNPILDRIIYKKTKNPYIMPIISAIIITMMCIANTTIILGGAPVVANNY</sequence>
<evidence type="ECO:0000313" key="3">
    <source>
        <dbReference type="EMBL" id="RHD01862.1"/>
    </source>
</evidence>
<dbReference type="Gene3D" id="3.40.50.1820">
    <property type="entry name" value="alpha/beta hydrolase"/>
    <property type="match status" value="1"/>
</dbReference>
<feature type="transmembrane region" description="Helical" evidence="1">
    <location>
        <begin position="619"/>
        <end position="644"/>
    </location>
</feature>
<protein>
    <submittedName>
        <fullName evidence="3">Alpha/beta hydrolase</fullName>
    </submittedName>
</protein>
<feature type="transmembrane region" description="Helical" evidence="1">
    <location>
        <begin position="388"/>
        <end position="413"/>
    </location>
</feature>
<dbReference type="InterPro" id="IPR000383">
    <property type="entry name" value="Xaa-Pro-like_dom"/>
</dbReference>
<dbReference type="InterPro" id="IPR050261">
    <property type="entry name" value="FrsA_esterase"/>
</dbReference>
<dbReference type="AlphaFoldDB" id="A0A396AC24"/>
<name>A0A396AC24_9FIRM</name>
<dbReference type="Proteomes" id="UP000266391">
    <property type="component" value="Unassembled WGS sequence"/>
</dbReference>